<dbReference type="PANTHER" id="PTHR35530:SF1">
    <property type="entry name" value="2-HYDROXYMUCONATE TAUTOMERASE"/>
    <property type="match status" value="1"/>
</dbReference>
<sequence length="91" mass="9591">MPIIQVNLLEGRTVAQKRAMIAAVTDAVVESLGVKRETVRILINELQAENFALGGVSAGEQPLNKRSGHPSASNGSGVHAPEPRHNGVTVE</sequence>
<dbReference type="EC" id="5.3.2.-" evidence="4"/>
<feature type="domain" description="4-oxalocrotonate tautomerase-like" evidence="6">
    <location>
        <begin position="2"/>
        <end position="59"/>
    </location>
</feature>
<dbReference type="InterPro" id="IPR004370">
    <property type="entry name" value="4-OT-like_dom"/>
</dbReference>
<reference evidence="7" key="1">
    <citation type="submission" date="2015-10" db="EMBL/GenBank/DDBJ databases">
        <title>Biosynthesis of SCL-MCL polyhydroxyalkanoates by metagenomic clones in Pseudomonas putida.</title>
        <authorList>
            <person name="Cheng J."/>
            <person name="Charles T.C."/>
        </authorList>
    </citation>
    <scope>NUCLEOTIDE SEQUENCE</scope>
</reference>
<dbReference type="AlphaFoldDB" id="A0A0U3U9R1"/>
<proteinExistence type="inferred from homology"/>
<dbReference type="GO" id="GO:0016853">
    <property type="term" value="F:isomerase activity"/>
    <property type="evidence" value="ECO:0007669"/>
    <property type="project" value="UniProtKB-UniRule"/>
</dbReference>
<dbReference type="EMBL" id="KT944263">
    <property type="protein sequence ID" value="ALV86408.1"/>
    <property type="molecule type" value="Genomic_DNA"/>
</dbReference>
<evidence type="ECO:0000256" key="1">
    <source>
        <dbReference type="ARBA" id="ARBA00006723"/>
    </source>
</evidence>
<feature type="region of interest" description="Disordered" evidence="5">
    <location>
        <begin position="57"/>
        <end position="91"/>
    </location>
</feature>
<dbReference type="Pfam" id="PF01361">
    <property type="entry name" value="Tautomerase"/>
    <property type="match status" value="1"/>
</dbReference>
<dbReference type="NCBIfam" id="NF002571">
    <property type="entry name" value="PRK02220.1"/>
    <property type="match status" value="1"/>
</dbReference>
<dbReference type="PANTHER" id="PTHR35530">
    <property type="entry name" value="TAUTOMERASE-RELATED"/>
    <property type="match status" value="1"/>
</dbReference>
<evidence type="ECO:0000256" key="3">
    <source>
        <dbReference type="PIRSR" id="PIRSR618191-1"/>
    </source>
</evidence>
<organism evidence="7">
    <name type="scientific">uncultured bacterium 16</name>
    <dbReference type="NCBI Taxonomy" id="1748268"/>
    <lineage>
        <taxon>Bacteria</taxon>
        <taxon>environmental samples</taxon>
    </lineage>
</organism>
<evidence type="ECO:0000259" key="6">
    <source>
        <dbReference type="Pfam" id="PF01361"/>
    </source>
</evidence>
<dbReference type="InterPro" id="IPR014347">
    <property type="entry name" value="Tautomerase/MIF_sf"/>
</dbReference>
<dbReference type="InterPro" id="IPR018191">
    <property type="entry name" value="4-OT"/>
</dbReference>
<name>A0A0U3U9R1_9BACT</name>
<evidence type="ECO:0000313" key="7">
    <source>
        <dbReference type="EMBL" id="ALV86408.1"/>
    </source>
</evidence>
<comment type="similarity">
    <text evidence="1 4">Belongs to the 4-oxalocrotonate tautomerase family.</text>
</comment>
<accession>A0A0U3U9R1</accession>
<keyword evidence="2 4" id="KW-0413">Isomerase</keyword>
<evidence type="ECO:0000256" key="5">
    <source>
        <dbReference type="SAM" id="MobiDB-lite"/>
    </source>
</evidence>
<dbReference type="Gene3D" id="3.30.429.10">
    <property type="entry name" value="Macrophage Migration Inhibitory Factor"/>
    <property type="match status" value="1"/>
</dbReference>
<evidence type="ECO:0000256" key="2">
    <source>
        <dbReference type="ARBA" id="ARBA00023235"/>
    </source>
</evidence>
<dbReference type="NCBIfam" id="TIGR00013">
    <property type="entry name" value="taut"/>
    <property type="match status" value="1"/>
</dbReference>
<feature type="active site" description="Proton acceptor; via imino nitrogen" evidence="3">
    <location>
        <position position="2"/>
    </location>
</feature>
<protein>
    <recommendedName>
        <fullName evidence="4">Tautomerase</fullName>
        <ecNumber evidence="4">5.3.2.-</ecNumber>
    </recommendedName>
</protein>
<evidence type="ECO:0000256" key="4">
    <source>
        <dbReference type="RuleBase" id="RU362032"/>
    </source>
</evidence>
<dbReference type="SUPFAM" id="SSF55331">
    <property type="entry name" value="Tautomerase/MIF"/>
    <property type="match status" value="1"/>
</dbReference>